<dbReference type="GeneID" id="70127832"/>
<organism evidence="1 2">
    <name type="scientific">Truncatella angustata</name>
    <dbReference type="NCBI Taxonomy" id="152316"/>
    <lineage>
        <taxon>Eukaryota</taxon>
        <taxon>Fungi</taxon>
        <taxon>Dikarya</taxon>
        <taxon>Ascomycota</taxon>
        <taxon>Pezizomycotina</taxon>
        <taxon>Sordariomycetes</taxon>
        <taxon>Xylariomycetidae</taxon>
        <taxon>Amphisphaeriales</taxon>
        <taxon>Sporocadaceae</taxon>
        <taxon>Truncatella</taxon>
    </lineage>
</organism>
<comment type="caution">
    <text evidence="1">The sequence shown here is derived from an EMBL/GenBank/DDBJ whole genome shotgun (WGS) entry which is preliminary data.</text>
</comment>
<gene>
    <name evidence="1" type="ORF">BKA67DRAFT_528352</name>
</gene>
<reference evidence="1" key="1">
    <citation type="journal article" date="2021" name="Nat. Commun.">
        <title>Genetic determinants of endophytism in the Arabidopsis root mycobiome.</title>
        <authorList>
            <person name="Mesny F."/>
            <person name="Miyauchi S."/>
            <person name="Thiergart T."/>
            <person name="Pickel B."/>
            <person name="Atanasova L."/>
            <person name="Karlsson M."/>
            <person name="Huettel B."/>
            <person name="Barry K.W."/>
            <person name="Haridas S."/>
            <person name="Chen C."/>
            <person name="Bauer D."/>
            <person name="Andreopoulos W."/>
            <person name="Pangilinan J."/>
            <person name="LaButti K."/>
            <person name="Riley R."/>
            <person name="Lipzen A."/>
            <person name="Clum A."/>
            <person name="Drula E."/>
            <person name="Henrissat B."/>
            <person name="Kohler A."/>
            <person name="Grigoriev I.V."/>
            <person name="Martin F.M."/>
            <person name="Hacquard S."/>
        </authorList>
    </citation>
    <scope>NUCLEOTIDE SEQUENCE</scope>
    <source>
        <strain evidence="1">MPI-SDFR-AT-0073</strain>
    </source>
</reference>
<keyword evidence="2" id="KW-1185">Reference proteome</keyword>
<dbReference type="EMBL" id="JAGPXC010000014">
    <property type="protein sequence ID" value="KAH6640099.1"/>
    <property type="molecule type" value="Genomic_DNA"/>
</dbReference>
<accession>A0A9P8U7Z4</accession>
<dbReference type="RefSeq" id="XP_045951173.1">
    <property type="nucleotide sequence ID" value="XM_046098940.1"/>
</dbReference>
<protein>
    <submittedName>
        <fullName evidence="1">Uncharacterized protein</fullName>
    </submittedName>
</protein>
<sequence length="80" mass="9130">FNLTIHYILSSLNVIPDTLLRLLVKPEYRIVAEKSVEDPALGTFWTVPDHDTLDCLYMISYKASKKTLLLAGTTRYKAKD</sequence>
<evidence type="ECO:0000313" key="2">
    <source>
        <dbReference type="Proteomes" id="UP000758603"/>
    </source>
</evidence>
<dbReference type="AlphaFoldDB" id="A0A9P8U7Z4"/>
<feature type="non-terminal residue" evidence="1">
    <location>
        <position position="80"/>
    </location>
</feature>
<name>A0A9P8U7Z4_9PEZI</name>
<proteinExistence type="predicted"/>
<evidence type="ECO:0000313" key="1">
    <source>
        <dbReference type="EMBL" id="KAH6640099.1"/>
    </source>
</evidence>
<dbReference type="Proteomes" id="UP000758603">
    <property type="component" value="Unassembled WGS sequence"/>
</dbReference>